<evidence type="ECO:0000313" key="1">
    <source>
        <dbReference type="EMBL" id="JAD20185.1"/>
    </source>
</evidence>
<dbReference type="EMBL" id="GBRH01277710">
    <property type="protein sequence ID" value="JAD20185.1"/>
    <property type="molecule type" value="Transcribed_RNA"/>
</dbReference>
<organism evidence="1">
    <name type="scientific">Arundo donax</name>
    <name type="common">Giant reed</name>
    <name type="synonym">Donax arundinaceus</name>
    <dbReference type="NCBI Taxonomy" id="35708"/>
    <lineage>
        <taxon>Eukaryota</taxon>
        <taxon>Viridiplantae</taxon>
        <taxon>Streptophyta</taxon>
        <taxon>Embryophyta</taxon>
        <taxon>Tracheophyta</taxon>
        <taxon>Spermatophyta</taxon>
        <taxon>Magnoliopsida</taxon>
        <taxon>Liliopsida</taxon>
        <taxon>Poales</taxon>
        <taxon>Poaceae</taxon>
        <taxon>PACMAD clade</taxon>
        <taxon>Arundinoideae</taxon>
        <taxon>Arundineae</taxon>
        <taxon>Arundo</taxon>
    </lineage>
</organism>
<dbReference type="AlphaFoldDB" id="A0A0A8Y478"/>
<protein>
    <submittedName>
        <fullName evidence="1">Uncharacterized protein</fullName>
    </submittedName>
</protein>
<accession>A0A0A8Y478</accession>
<sequence length="28" mass="3010">MRPSGVGSPKYFSSNEACSNCKILFISS</sequence>
<name>A0A0A8Y478_ARUDO</name>
<reference evidence="1" key="1">
    <citation type="submission" date="2014-09" db="EMBL/GenBank/DDBJ databases">
        <authorList>
            <person name="Magalhaes I.L.F."/>
            <person name="Oliveira U."/>
            <person name="Santos F.R."/>
            <person name="Vidigal T.H.D.A."/>
            <person name="Brescovit A.D."/>
            <person name="Santos A.J."/>
        </authorList>
    </citation>
    <scope>NUCLEOTIDE SEQUENCE</scope>
    <source>
        <tissue evidence="1">Shoot tissue taken approximately 20 cm above the soil surface</tissue>
    </source>
</reference>
<proteinExistence type="predicted"/>
<reference evidence="1" key="2">
    <citation type="journal article" date="2015" name="Data Brief">
        <title>Shoot transcriptome of the giant reed, Arundo donax.</title>
        <authorList>
            <person name="Barrero R.A."/>
            <person name="Guerrero F.D."/>
            <person name="Moolhuijzen P."/>
            <person name="Goolsby J.A."/>
            <person name="Tidwell J."/>
            <person name="Bellgard S.E."/>
            <person name="Bellgard M.I."/>
        </authorList>
    </citation>
    <scope>NUCLEOTIDE SEQUENCE</scope>
    <source>
        <tissue evidence="1">Shoot tissue taken approximately 20 cm above the soil surface</tissue>
    </source>
</reference>